<dbReference type="Proteomes" id="UP001139981">
    <property type="component" value="Unassembled WGS sequence"/>
</dbReference>
<proteinExistence type="predicted"/>
<name>A0ACC1LZL4_9FUNG</name>
<gene>
    <name evidence="1" type="ORF">IWW38_004386</name>
</gene>
<feature type="non-terminal residue" evidence="1">
    <location>
        <position position="453"/>
    </location>
</feature>
<comment type="caution">
    <text evidence="1">The sequence shown here is derived from an EMBL/GenBank/DDBJ whole genome shotgun (WGS) entry which is preliminary data.</text>
</comment>
<sequence length="453" mass="49636">MISEATTEIAGARLAAIVLSIISALASLEVVVSYVRMLLQFRAHQQRIIEASMGAGGGVSAVPPAACFSCESSLATPGVNKTHFFSPQNRPVQQLNSGSGSALLTHNSNNIPLQMLQSSRISALNLQRSSMPPLPHTTQLGAANSMRTRTSSRATSCGRLVDVYGKDDGEVGNYQSKSYSAANGQSSSDAARGWAKHYRQPPKSRLPPVALKPLSIAADQKNYAQPQRPASPENSASPPIGASQLPRRSLVPGRELLSRMLPRRGTDRPARAPAVLDIFGSGRRKRKLPRIPSSKIAVLSGIDFLLHTLWIINTTATDDMSGCTASLFFYQWIQLFYLFFLAAFVSRSAMRLRNLQPVHSQRQRRTDMIYSFSTLAASLALSILPAIMATAQHDDELDMCWFARGNSISLRWVWVSLNIWVIMSLLFLIATSIYVGVILSNERRDLLSFIMHP</sequence>
<protein>
    <submittedName>
        <fullName evidence="1">Uncharacterized protein</fullName>
    </submittedName>
</protein>
<evidence type="ECO:0000313" key="2">
    <source>
        <dbReference type="Proteomes" id="UP001139981"/>
    </source>
</evidence>
<keyword evidence="2" id="KW-1185">Reference proteome</keyword>
<dbReference type="EMBL" id="JANBVB010001565">
    <property type="protein sequence ID" value="KAJ2889980.1"/>
    <property type="molecule type" value="Genomic_DNA"/>
</dbReference>
<evidence type="ECO:0000313" key="1">
    <source>
        <dbReference type="EMBL" id="KAJ2889980.1"/>
    </source>
</evidence>
<accession>A0ACC1LZL4</accession>
<organism evidence="1 2">
    <name type="scientific">Coemansia aciculifera</name>
    <dbReference type="NCBI Taxonomy" id="417176"/>
    <lineage>
        <taxon>Eukaryota</taxon>
        <taxon>Fungi</taxon>
        <taxon>Fungi incertae sedis</taxon>
        <taxon>Zoopagomycota</taxon>
        <taxon>Kickxellomycotina</taxon>
        <taxon>Kickxellomycetes</taxon>
        <taxon>Kickxellales</taxon>
        <taxon>Kickxellaceae</taxon>
        <taxon>Coemansia</taxon>
    </lineage>
</organism>
<reference evidence="1" key="1">
    <citation type="submission" date="2022-07" db="EMBL/GenBank/DDBJ databases">
        <title>Phylogenomic reconstructions and comparative analyses of Kickxellomycotina fungi.</title>
        <authorList>
            <person name="Reynolds N.K."/>
            <person name="Stajich J.E."/>
            <person name="Barry K."/>
            <person name="Grigoriev I.V."/>
            <person name="Crous P."/>
            <person name="Smith M.E."/>
        </authorList>
    </citation>
    <scope>NUCLEOTIDE SEQUENCE</scope>
    <source>
        <strain evidence="1">CBS 190363</strain>
    </source>
</reference>